<dbReference type="AlphaFoldDB" id="A0A914RF44"/>
<dbReference type="Proteomes" id="UP000887564">
    <property type="component" value="Unplaced"/>
</dbReference>
<dbReference type="WBParaSite" id="PEQ_0000338301-mRNA-1">
    <property type="protein sequence ID" value="PEQ_0000338301-mRNA-1"/>
    <property type="gene ID" value="PEQ_0000338301"/>
</dbReference>
<proteinExistence type="predicted"/>
<sequence>MFYRISSSSCSVAQAFDAICKVSMAFYLNYHDAHVLGGILLFTQV</sequence>
<evidence type="ECO:0000313" key="2">
    <source>
        <dbReference type="WBParaSite" id="PEQ_0000338301-mRNA-1"/>
    </source>
</evidence>
<name>A0A914RF44_PAREQ</name>
<accession>A0A914RF44</accession>
<keyword evidence="1" id="KW-1185">Reference proteome</keyword>
<evidence type="ECO:0000313" key="1">
    <source>
        <dbReference type="Proteomes" id="UP000887564"/>
    </source>
</evidence>
<protein>
    <submittedName>
        <fullName evidence="2">Uncharacterized protein</fullName>
    </submittedName>
</protein>
<organism evidence="1 2">
    <name type="scientific">Parascaris equorum</name>
    <name type="common">Equine roundworm</name>
    <dbReference type="NCBI Taxonomy" id="6256"/>
    <lineage>
        <taxon>Eukaryota</taxon>
        <taxon>Metazoa</taxon>
        <taxon>Ecdysozoa</taxon>
        <taxon>Nematoda</taxon>
        <taxon>Chromadorea</taxon>
        <taxon>Rhabditida</taxon>
        <taxon>Spirurina</taxon>
        <taxon>Ascaridomorpha</taxon>
        <taxon>Ascaridoidea</taxon>
        <taxon>Ascarididae</taxon>
        <taxon>Parascaris</taxon>
    </lineage>
</organism>
<reference evidence="2" key="1">
    <citation type="submission" date="2022-11" db="UniProtKB">
        <authorList>
            <consortium name="WormBaseParasite"/>
        </authorList>
    </citation>
    <scope>IDENTIFICATION</scope>
</reference>